<comment type="catalytic activity">
    <reaction evidence="10">
        <text>CMP + ATP = CDP + ADP</text>
        <dbReference type="Rhea" id="RHEA:11600"/>
        <dbReference type="ChEBI" id="CHEBI:30616"/>
        <dbReference type="ChEBI" id="CHEBI:58069"/>
        <dbReference type="ChEBI" id="CHEBI:60377"/>
        <dbReference type="ChEBI" id="CHEBI:456216"/>
        <dbReference type="EC" id="2.7.4.25"/>
    </reaction>
</comment>
<evidence type="ECO:0000256" key="2">
    <source>
        <dbReference type="ARBA" id="ARBA00011005"/>
    </source>
</evidence>
<dbReference type="CDD" id="cd02020">
    <property type="entry name" value="CMPK"/>
    <property type="match status" value="1"/>
</dbReference>
<evidence type="ECO:0000256" key="3">
    <source>
        <dbReference type="ARBA" id="ARBA00012906"/>
    </source>
</evidence>
<comment type="similarity">
    <text evidence="2">Belongs to the cytidylate kinase family. Type 2 subfamily.</text>
</comment>
<evidence type="ECO:0000313" key="12">
    <source>
        <dbReference type="EMBL" id="OGG85893.1"/>
    </source>
</evidence>
<feature type="compositionally biased region" description="Low complexity" evidence="11">
    <location>
        <begin position="11"/>
        <end position="21"/>
    </location>
</feature>
<dbReference type="Pfam" id="PF13238">
    <property type="entry name" value="AAA_18"/>
    <property type="match status" value="1"/>
</dbReference>
<dbReference type="GO" id="GO:0005737">
    <property type="term" value="C:cytoplasm"/>
    <property type="evidence" value="ECO:0007669"/>
    <property type="project" value="UniProtKB-SubCell"/>
</dbReference>
<evidence type="ECO:0000256" key="6">
    <source>
        <dbReference type="ARBA" id="ARBA00022741"/>
    </source>
</evidence>
<evidence type="ECO:0000256" key="10">
    <source>
        <dbReference type="ARBA" id="ARBA00048478"/>
    </source>
</evidence>
<reference evidence="12 13" key="1">
    <citation type="journal article" date="2016" name="Nat. Commun.">
        <title>Thousands of microbial genomes shed light on interconnected biogeochemical processes in an aquifer system.</title>
        <authorList>
            <person name="Anantharaman K."/>
            <person name="Brown C.T."/>
            <person name="Hug L.A."/>
            <person name="Sharon I."/>
            <person name="Castelle C.J."/>
            <person name="Probst A.J."/>
            <person name="Thomas B.C."/>
            <person name="Singh A."/>
            <person name="Wilkins M.J."/>
            <person name="Karaoz U."/>
            <person name="Brodie E.L."/>
            <person name="Williams K.H."/>
            <person name="Hubbard S.S."/>
            <person name="Banfield J.F."/>
        </authorList>
    </citation>
    <scope>NUCLEOTIDE SEQUENCE [LARGE SCALE GENOMIC DNA]</scope>
</reference>
<dbReference type="GO" id="GO:0036431">
    <property type="term" value="F:dCMP kinase activity"/>
    <property type="evidence" value="ECO:0007669"/>
    <property type="project" value="InterPro"/>
</dbReference>
<gene>
    <name evidence="12" type="ORF">A2392_00580</name>
</gene>
<keyword evidence="5" id="KW-0808">Transferase</keyword>
<dbReference type="EC" id="2.7.4.25" evidence="3"/>
<dbReference type="InterPro" id="IPR027417">
    <property type="entry name" value="P-loop_NTPase"/>
</dbReference>
<sequence length="189" mass="21587">MDKKSIITLAGKPGSGKSTTSKKLAERLGYERFSSGDLFRTIAKERGIDILTINQTAETEKAIDLEVDEKLRQIGESRDNLVIDSRMAWHWMPYSFRVYLDLDILVAAKRITAGMDPERMVAEHIPSEPGQYAKQLQERLDSEARRYENLYQQNPYDLQNYDLVVDTAANNPDEVAGMILEAYGLWLKK</sequence>
<dbReference type="GO" id="GO:0005524">
    <property type="term" value="F:ATP binding"/>
    <property type="evidence" value="ECO:0007669"/>
    <property type="project" value="UniProtKB-KW"/>
</dbReference>
<keyword evidence="8" id="KW-0067">ATP-binding</keyword>
<keyword evidence="4" id="KW-0963">Cytoplasm</keyword>
<dbReference type="Proteomes" id="UP000177395">
    <property type="component" value="Unassembled WGS sequence"/>
</dbReference>
<keyword evidence="7" id="KW-0418">Kinase</keyword>
<organism evidence="12 13">
    <name type="scientific">Candidatus Kaiserbacteria bacterium RIFOXYB1_FULL_46_14</name>
    <dbReference type="NCBI Taxonomy" id="1798531"/>
    <lineage>
        <taxon>Bacteria</taxon>
        <taxon>Candidatus Kaiseribacteriota</taxon>
    </lineage>
</organism>
<evidence type="ECO:0000256" key="8">
    <source>
        <dbReference type="ARBA" id="ARBA00022840"/>
    </source>
</evidence>
<evidence type="ECO:0000256" key="1">
    <source>
        <dbReference type="ARBA" id="ARBA00004496"/>
    </source>
</evidence>
<dbReference type="Gene3D" id="3.40.50.300">
    <property type="entry name" value="P-loop containing nucleotide triphosphate hydrolases"/>
    <property type="match status" value="1"/>
</dbReference>
<dbReference type="InterPro" id="IPR011994">
    <property type="entry name" value="Cytidylate_kinase_dom"/>
</dbReference>
<name>A0A1F6FJ48_9BACT</name>
<feature type="region of interest" description="Disordered" evidence="11">
    <location>
        <begin position="1"/>
        <end position="21"/>
    </location>
</feature>
<evidence type="ECO:0000256" key="9">
    <source>
        <dbReference type="ARBA" id="ARBA00047615"/>
    </source>
</evidence>
<evidence type="ECO:0000256" key="11">
    <source>
        <dbReference type="SAM" id="MobiDB-lite"/>
    </source>
</evidence>
<dbReference type="InterPro" id="IPR011892">
    <property type="entry name" value="Cyt_kin_arch"/>
</dbReference>
<evidence type="ECO:0000256" key="5">
    <source>
        <dbReference type="ARBA" id="ARBA00022679"/>
    </source>
</evidence>
<evidence type="ECO:0000313" key="13">
    <source>
        <dbReference type="Proteomes" id="UP000177395"/>
    </source>
</evidence>
<dbReference type="GO" id="GO:0006139">
    <property type="term" value="P:nucleobase-containing compound metabolic process"/>
    <property type="evidence" value="ECO:0007669"/>
    <property type="project" value="InterPro"/>
</dbReference>
<evidence type="ECO:0000256" key="7">
    <source>
        <dbReference type="ARBA" id="ARBA00022777"/>
    </source>
</evidence>
<proteinExistence type="inferred from homology"/>
<comment type="catalytic activity">
    <reaction evidence="9">
        <text>dCMP + ATP = dCDP + ADP</text>
        <dbReference type="Rhea" id="RHEA:25094"/>
        <dbReference type="ChEBI" id="CHEBI:30616"/>
        <dbReference type="ChEBI" id="CHEBI:57566"/>
        <dbReference type="ChEBI" id="CHEBI:58593"/>
        <dbReference type="ChEBI" id="CHEBI:456216"/>
        <dbReference type="EC" id="2.7.4.25"/>
    </reaction>
</comment>
<accession>A0A1F6FJ48</accession>
<dbReference type="STRING" id="1798531.A2392_00580"/>
<keyword evidence="6" id="KW-0547">Nucleotide-binding</keyword>
<protein>
    <recommendedName>
        <fullName evidence="3">(d)CMP kinase</fullName>
        <ecNumber evidence="3">2.7.4.25</ecNumber>
    </recommendedName>
</protein>
<comment type="caution">
    <text evidence="12">The sequence shown here is derived from an EMBL/GenBank/DDBJ whole genome shotgun (WGS) entry which is preliminary data.</text>
</comment>
<evidence type="ECO:0000256" key="4">
    <source>
        <dbReference type="ARBA" id="ARBA00022490"/>
    </source>
</evidence>
<dbReference type="NCBIfam" id="TIGR02173">
    <property type="entry name" value="cyt_kin_arch"/>
    <property type="match status" value="1"/>
</dbReference>
<dbReference type="EMBL" id="MFMS01000004">
    <property type="protein sequence ID" value="OGG85893.1"/>
    <property type="molecule type" value="Genomic_DNA"/>
</dbReference>
<comment type="subcellular location">
    <subcellularLocation>
        <location evidence="1">Cytoplasm</location>
    </subcellularLocation>
</comment>
<dbReference type="SUPFAM" id="SSF52540">
    <property type="entry name" value="P-loop containing nucleoside triphosphate hydrolases"/>
    <property type="match status" value="1"/>
</dbReference>
<dbReference type="AlphaFoldDB" id="A0A1F6FJ48"/>